<accession>M6BFB6</accession>
<organism evidence="1 2">
    <name type="scientific">Leptospira borgpetersenii serovar Hardjo-bovis str. Sponselee</name>
    <dbReference type="NCBI Taxonomy" id="1303729"/>
    <lineage>
        <taxon>Bacteria</taxon>
        <taxon>Pseudomonadati</taxon>
        <taxon>Spirochaetota</taxon>
        <taxon>Spirochaetia</taxon>
        <taxon>Leptospirales</taxon>
        <taxon>Leptospiraceae</taxon>
        <taxon>Leptospira</taxon>
    </lineage>
</organism>
<comment type="caution">
    <text evidence="1">The sequence shown here is derived from an EMBL/GenBank/DDBJ whole genome shotgun (WGS) entry which is preliminary data.</text>
</comment>
<gene>
    <name evidence="1" type="ORF">LEP1GSC016_2145</name>
</gene>
<dbReference type="Proteomes" id="UP000011873">
    <property type="component" value="Unassembled WGS sequence"/>
</dbReference>
<dbReference type="PATRIC" id="fig|1218567.3.peg.3833"/>
<protein>
    <submittedName>
        <fullName evidence="1">Uncharacterized protein</fullName>
    </submittedName>
</protein>
<sequence>MILLLLKTKRFSYFDRKRKSHNFSRTSITIFKSVELKIYIMKF</sequence>
<dbReference type="AlphaFoldDB" id="M6BFB6"/>
<proteinExistence type="predicted"/>
<evidence type="ECO:0000313" key="2">
    <source>
        <dbReference type="Proteomes" id="UP000011873"/>
    </source>
</evidence>
<evidence type="ECO:0000313" key="1">
    <source>
        <dbReference type="EMBL" id="EMJ78382.1"/>
    </source>
</evidence>
<dbReference type="EMBL" id="ANMU01000157">
    <property type="protein sequence ID" value="EMJ78382.1"/>
    <property type="molecule type" value="Genomic_DNA"/>
</dbReference>
<reference evidence="1 2" key="1">
    <citation type="submission" date="2013-01" db="EMBL/GenBank/DDBJ databases">
        <authorList>
            <person name="Harkins D.M."/>
            <person name="Durkin A.S."/>
            <person name="Brinkac L.M."/>
            <person name="Haft D.H."/>
            <person name="Selengut J.D."/>
            <person name="Sanka R."/>
            <person name="DePew J."/>
            <person name="Purushe J."/>
            <person name="Galloway R.L."/>
            <person name="Vinetz J.M."/>
            <person name="Sutton G.G."/>
            <person name="Nierman W.C."/>
            <person name="Fouts D.E."/>
        </authorList>
    </citation>
    <scope>NUCLEOTIDE SEQUENCE [LARGE SCALE GENOMIC DNA]</scope>
    <source>
        <strain evidence="1 2">Sponselee CDC</strain>
    </source>
</reference>
<name>M6BFB6_LEPBO</name>